<dbReference type="AlphaFoldDB" id="A0A1F4ZWV0"/>
<reference evidence="1 2" key="1">
    <citation type="journal article" date="2016" name="Nat. Commun.">
        <title>Thousands of microbial genomes shed light on interconnected biogeochemical processes in an aquifer system.</title>
        <authorList>
            <person name="Anantharaman K."/>
            <person name="Brown C.T."/>
            <person name="Hug L.A."/>
            <person name="Sharon I."/>
            <person name="Castelle C.J."/>
            <person name="Probst A.J."/>
            <person name="Thomas B.C."/>
            <person name="Singh A."/>
            <person name="Wilkins M.J."/>
            <person name="Karaoz U."/>
            <person name="Brodie E.L."/>
            <person name="Williams K.H."/>
            <person name="Hubbard S.S."/>
            <person name="Banfield J.F."/>
        </authorList>
    </citation>
    <scope>NUCLEOTIDE SEQUENCE [LARGE SCALE GENOMIC DNA]</scope>
</reference>
<dbReference type="Proteomes" id="UP000176424">
    <property type="component" value="Unassembled WGS sequence"/>
</dbReference>
<comment type="caution">
    <text evidence="1">The sequence shown here is derived from an EMBL/GenBank/DDBJ whole genome shotgun (WGS) entry which is preliminary data.</text>
</comment>
<name>A0A1F4ZWV0_9BACT</name>
<evidence type="ECO:0000313" key="2">
    <source>
        <dbReference type="Proteomes" id="UP000176424"/>
    </source>
</evidence>
<dbReference type="Pfam" id="PF20355">
    <property type="entry name" value="DUF6650"/>
    <property type="match status" value="1"/>
</dbReference>
<gene>
    <name evidence="1" type="ORF">A2397_06185</name>
</gene>
<protein>
    <submittedName>
        <fullName evidence="1">Uncharacterized protein</fullName>
    </submittedName>
</protein>
<dbReference type="EMBL" id="MEXR01000019">
    <property type="protein sequence ID" value="OGD09884.1"/>
    <property type="molecule type" value="Genomic_DNA"/>
</dbReference>
<dbReference type="InterPro" id="IPR046592">
    <property type="entry name" value="DUF6650"/>
</dbReference>
<evidence type="ECO:0000313" key="1">
    <source>
        <dbReference type="EMBL" id="OGD09884.1"/>
    </source>
</evidence>
<organism evidence="1 2">
    <name type="scientific">Candidatus Amesbacteria bacterium RIFOXYB1_FULL_44_23</name>
    <dbReference type="NCBI Taxonomy" id="1797263"/>
    <lineage>
        <taxon>Bacteria</taxon>
        <taxon>Candidatus Amesiibacteriota</taxon>
    </lineage>
</organism>
<sequence length="167" mass="18661">MASGIKSTILKFKNLVPQITGISTSVFGISWDPSKAERSIAKSIVNFLEDKRVLYNPTELEVPSHCVHSVIEIKHFLTEKADSLDSKSELLANIRIMRSACRKFLDTSQTLHQSLSFSHNSYDSWVFYSALGEMRGTFGFCLSQIVLSFGLDVESNLATIFPASYND</sequence>
<proteinExistence type="predicted"/>
<accession>A0A1F4ZWV0</accession>